<name>A0ABP7T9C2_9SPHN</name>
<dbReference type="Proteomes" id="UP001500235">
    <property type="component" value="Unassembled WGS sequence"/>
</dbReference>
<keyword evidence="1" id="KW-1133">Transmembrane helix</keyword>
<evidence type="ECO:0000313" key="3">
    <source>
        <dbReference type="Proteomes" id="UP001500235"/>
    </source>
</evidence>
<accession>A0ABP7T9C2</accession>
<evidence type="ECO:0000256" key="1">
    <source>
        <dbReference type="SAM" id="Phobius"/>
    </source>
</evidence>
<feature type="transmembrane region" description="Helical" evidence="1">
    <location>
        <begin position="87"/>
        <end position="107"/>
    </location>
</feature>
<organism evidence="2 3">
    <name type="scientific">Sphingomonas swuensis</name>
    <dbReference type="NCBI Taxonomy" id="977800"/>
    <lineage>
        <taxon>Bacteria</taxon>
        <taxon>Pseudomonadati</taxon>
        <taxon>Pseudomonadota</taxon>
        <taxon>Alphaproteobacteria</taxon>
        <taxon>Sphingomonadales</taxon>
        <taxon>Sphingomonadaceae</taxon>
        <taxon>Sphingomonas</taxon>
    </lineage>
</organism>
<keyword evidence="1" id="KW-0812">Transmembrane</keyword>
<dbReference type="EMBL" id="BAABBQ010000001">
    <property type="protein sequence ID" value="GAA4022785.1"/>
    <property type="molecule type" value="Genomic_DNA"/>
</dbReference>
<sequence length="146" mass="16273">MMKSDDRFAPRPLARWYWVGAIAVLLFMLMGCAGYLVSVFTPLDQLPADQRALMEARPVWMIAAYAIAVWVGLLGAIALLARRKVAVPLLLVSLVGAIFTFLPYAVVPRVRELATENDGAVGIVVTALVWTSFWFARHSQQRGWLR</sequence>
<gene>
    <name evidence="2" type="ORF">GCM10022280_24340</name>
</gene>
<proteinExistence type="predicted"/>
<reference evidence="3" key="1">
    <citation type="journal article" date="2019" name="Int. J. Syst. Evol. Microbiol.">
        <title>The Global Catalogue of Microorganisms (GCM) 10K type strain sequencing project: providing services to taxonomists for standard genome sequencing and annotation.</title>
        <authorList>
            <consortium name="The Broad Institute Genomics Platform"/>
            <consortium name="The Broad Institute Genome Sequencing Center for Infectious Disease"/>
            <person name="Wu L."/>
            <person name="Ma J."/>
        </authorList>
    </citation>
    <scope>NUCLEOTIDE SEQUENCE [LARGE SCALE GENOMIC DNA]</scope>
    <source>
        <strain evidence="3">JCM 17563</strain>
    </source>
</reference>
<dbReference type="PROSITE" id="PS51257">
    <property type="entry name" value="PROKAR_LIPOPROTEIN"/>
    <property type="match status" value="1"/>
</dbReference>
<comment type="caution">
    <text evidence="2">The sequence shown here is derived from an EMBL/GenBank/DDBJ whole genome shotgun (WGS) entry which is preliminary data.</text>
</comment>
<keyword evidence="1" id="KW-0472">Membrane</keyword>
<feature type="transmembrane region" description="Helical" evidence="1">
    <location>
        <begin position="119"/>
        <end position="136"/>
    </location>
</feature>
<feature type="transmembrane region" description="Helical" evidence="1">
    <location>
        <begin position="16"/>
        <end position="40"/>
    </location>
</feature>
<evidence type="ECO:0000313" key="2">
    <source>
        <dbReference type="EMBL" id="GAA4022785.1"/>
    </source>
</evidence>
<protein>
    <submittedName>
        <fullName evidence="2">Uncharacterized protein</fullName>
    </submittedName>
</protein>
<keyword evidence="3" id="KW-1185">Reference proteome</keyword>
<feature type="transmembrane region" description="Helical" evidence="1">
    <location>
        <begin position="60"/>
        <end position="80"/>
    </location>
</feature>